<keyword evidence="2" id="KW-1185">Reference proteome</keyword>
<comment type="caution">
    <text evidence="1">The sequence shown here is derived from an EMBL/GenBank/DDBJ whole genome shotgun (WGS) entry which is preliminary data.</text>
</comment>
<name>A0ABQ9H135_9NEOP</name>
<reference evidence="1 2" key="1">
    <citation type="submission" date="2023-02" db="EMBL/GenBank/DDBJ databases">
        <title>LHISI_Scaffold_Assembly.</title>
        <authorList>
            <person name="Stuart O.P."/>
            <person name="Cleave R."/>
            <person name="Magrath M.J.L."/>
            <person name="Mikheyev A.S."/>
        </authorList>
    </citation>
    <scope>NUCLEOTIDE SEQUENCE [LARGE SCALE GENOMIC DNA]</scope>
    <source>
        <strain evidence="1">Daus_M_001</strain>
        <tissue evidence="1">Leg muscle</tissue>
    </source>
</reference>
<accession>A0ABQ9H135</accession>
<evidence type="ECO:0000313" key="1">
    <source>
        <dbReference type="EMBL" id="KAJ8877984.1"/>
    </source>
</evidence>
<dbReference type="Proteomes" id="UP001159363">
    <property type="component" value="Chromosome 7"/>
</dbReference>
<evidence type="ECO:0008006" key="3">
    <source>
        <dbReference type="Google" id="ProtNLM"/>
    </source>
</evidence>
<gene>
    <name evidence="1" type="ORF">PR048_022447</name>
</gene>
<organism evidence="1 2">
    <name type="scientific">Dryococelus australis</name>
    <dbReference type="NCBI Taxonomy" id="614101"/>
    <lineage>
        <taxon>Eukaryota</taxon>
        <taxon>Metazoa</taxon>
        <taxon>Ecdysozoa</taxon>
        <taxon>Arthropoda</taxon>
        <taxon>Hexapoda</taxon>
        <taxon>Insecta</taxon>
        <taxon>Pterygota</taxon>
        <taxon>Neoptera</taxon>
        <taxon>Polyneoptera</taxon>
        <taxon>Phasmatodea</taxon>
        <taxon>Verophasmatodea</taxon>
        <taxon>Anareolatae</taxon>
        <taxon>Phasmatidae</taxon>
        <taxon>Eurycanthinae</taxon>
        <taxon>Dryococelus</taxon>
    </lineage>
</organism>
<protein>
    <recommendedName>
        <fullName evidence="3">DDE Tnp4 domain-containing protein</fullName>
    </recommendedName>
</protein>
<sequence>MVLKRGLIPPRADSPNCLGATHGEHIQLIQLAGSGSSYFCRKKYFFVVLLAVCDSNYRFTFVDICSYVYCSKNLKVNALHIPRDKPIRTGGEPLPLTFVGDEAFALSTHMQRPCGGEKFVAGKENVQLSHFESETLVWYSHKTKVASFTEH</sequence>
<dbReference type="EMBL" id="JARBHB010000008">
    <property type="protein sequence ID" value="KAJ8877984.1"/>
    <property type="molecule type" value="Genomic_DNA"/>
</dbReference>
<proteinExistence type="predicted"/>
<evidence type="ECO:0000313" key="2">
    <source>
        <dbReference type="Proteomes" id="UP001159363"/>
    </source>
</evidence>